<accession>A0ABP9NT57</accession>
<keyword evidence="2" id="KW-1185">Reference proteome</keyword>
<organism evidence="1 2">
    <name type="scientific">Prosthecobacter algae</name>
    <dbReference type="NCBI Taxonomy" id="1144682"/>
    <lineage>
        <taxon>Bacteria</taxon>
        <taxon>Pseudomonadati</taxon>
        <taxon>Verrucomicrobiota</taxon>
        <taxon>Verrucomicrobiia</taxon>
        <taxon>Verrucomicrobiales</taxon>
        <taxon>Verrucomicrobiaceae</taxon>
        <taxon>Prosthecobacter</taxon>
    </lineage>
</organism>
<protein>
    <recommendedName>
        <fullName evidence="3">Mitomycin resistance protein</fullName>
    </recommendedName>
</protein>
<reference evidence="2" key="1">
    <citation type="journal article" date="2019" name="Int. J. Syst. Evol. Microbiol.">
        <title>The Global Catalogue of Microorganisms (GCM) 10K type strain sequencing project: providing services to taxonomists for standard genome sequencing and annotation.</title>
        <authorList>
            <consortium name="The Broad Institute Genomics Platform"/>
            <consortium name="The Broad Institute Genome Sequencing Center for Infectious Disease"/>
            <person name="Wu L."/>
            <person name="Ma J."/>
        </authorList>
    </citation>
    <scope>NUCLEOTIDE SEQUENCE [LARGE SCALE GENOMIC DNA]</scope>
    <source>
        <strain evidence="2">JCM 18053</strain>
    </source>
</reference>
<dbReference type="Proteomes" id="UP001499852">
    <property type="component" value="Unassembled WGS sequence"/>
</dbReference>
<dbReference type="InterPro" id="IPR021725">
    <property type="entry name" value="Cdd1"/>
</dbReference>
<dbReference type="Gene3D" id="1.10.150.20">
    <property type="entry name" value="5' to 3' exonuclease, C-terminal subdomain"/>
    <property type="match status" value="1"/>
</dbReference>
<sequence length="100" mass="11395">MAPRKSKSASVSPEQVSRLEDLPNIGKKLAADLRRIGIAQPQDLIGRDPLAMFHELAPVMGHRHDPCVFYTLLAVRHFLQHSEALGWWKFTLEGKEILRR</sequence>
<dbReference type="EMBL" id="BAABIA010000001">
    <property type="protein sequence ID" value="GAA5132457.1"/>
    <property type="molecule type" value="Genomic_DNA"/>
</dbReference>
<dbReference type="RefSeq" id="WP_345734382.1">
    <property type="nucleotide sequence ID" value="NZ_BAABIA010000001.1"/>
</dbReference>
<evidence type="ECO:0000313" key="1">
    <source>
        <dbReference type="EMBL" id="GAA5132457.1"/>
    </source>
</evidence>
<proteinExistence type="predicted"/>
<evidence type="ECO:0008006" key="3">
    <source>
        <dbReference type="Google" id="ProtNLM"/>
    </source>
</evidence>
<comment type="caution">
    <text evidence="1">The sequence shown here is derived from an EMBL/GenBank/DDBJ whole genome shotgun (WGS) entry which is preliminary data.</text>
</comment>
<name>A0ABP9NT57_9BACT</name>
<dbReference type="Pfam" id="PF11731">
    <property type="entry name" value="Cdd1"/>
    <property type="match status" value="1"/>
</dbReference>
<evidence type="ECO:0000313" key="2">
    <source>
        <dbReference type="Proteomes" id="UP001499852"/>
    </source>
</evidence>
<gene>
    <name evidence="1" type="ORF">GCM10023213_00700</name>
</gene>